<evidence type="ECO:0000256" key="6">
    <source>
        <dbReference type="ARBA" id="ARBA00023242"/>
    </source>
</evidence>
<dbReference type="GO" id="GO:0043565">
    <property type="term" value="F:sequence-specific DNA binding"/>
    <property type="evidence" value="ECO:0007669"/>
    <property type="project" value="InterPro"/>
</dbReference>
<dbReference type="SUPFAM" id="SSF118290">
    <property type="entry name" value="WRKY DNA-binding domain"/>
    <property type="match status" value="2"/>
</dbReference>
<sequence length="524" mass="57680">MSVFSQRSNLQQKFLYLNSMAENIRTEAIGHTEAKRPSISLPSRPSDESLFRLEPAEASPNPMNLVSSFFSEDPESDCRSFSQLLAGAITLPARRTTAEAAAGEGRERGGGLNLGQSQAMNLLVGQSPFFTAQSDLSPGGLLDFPAMFSSNLMQGQLGLAHQQAAHSQLQMHMQPENPSSLFSASLSQSFPTVKMAKVLHIPATTLDSNAYCSEVASASHSDQVSYPVPIVADKPVDDGYNWRKYGQKQVKGSEYPRSYYRCTQPNCPVKKKVERSVDGQVTEIIYKGKHNHQKPPSNKRGKETNMPNGSAELNGHIGFPTNSESHSQGNAITGLSKRDRESGNVAYEQLSGSSDGEEVGDHEGMDERDYGESDQKKRNLETKVIESASHRTVTEPRIIVQTTSEVDLLDDGYRWRKYGQKVVKGNPHPRSYYKCTHAGCSVRKHVERASKDPKAVITTYEGKHNHDVPAARNSSHSTAAAASNSSKPQNILSTNQNIHGRSDLLNNVHRPIAVFQLKEEREIM</sequence>
<evidence type="ECO:0000313" key="10">
    <source>
        <dbReference type="Proteomes" id="UP000775213"/>
    </source>
</evidence>
<dbReference type="FunFam" id="2.20.25.80:FF:000001">
    <property type="entry name" value="WRKY transcription factor 33"/>
    <property type="match status" value="1"/>
</dbReference>
<keyword evidence="3" id="KW-0805">Transcription regulation</keyword>
<dbReference type="PANTHER" id="PTHR31221">
    <property type="entry name" value="WRKY TRANSCRIPTION FACTOR PROTEIN 1-RELATED"/>
    <property type="match status" value="1"/>
</dbReference>
<feature type="compositionally biased region" description="Basic residues" evidence="7">
    <location>
        <begin position="287"/>
        <end position="299"/>
    </location>
</feature>
<keyword evidence="4" id="KW-0238">DNA-binding</keyword>
<evidence type="ECO:0000256" key="1">
    <source>
        <dbReference type="ARBA" id="ARBA00004123"/>
    </source>
</evidence>
<dbReference type="AlphaFoldDB" id="A0AAV7FM28"/>
<comment type="subcellular location">
    <subcellularLocation>
        <location evidence="1">Nucleus</location>
    </subcellularLocation>
</comment>
<evidence type="ECO:0000256" key="5">
    <source>
        <dbReference type="ARBA" id="ARBA00023163"/>
    </source>
</evidence>
<dbReference type="Gene3D" id="2.20.25.80">
    <property type="entry name" value="WRKY domain"/>
    <property type="match status" value="2"/>
</dbReference>
<keyword evidence="5" id="KW-0804">Transcription</keyword>
<evidence type="ECO:0000259" key="8">
    <source>
        <dbReference type="PROSITE" id="PS50811"/>
    </source>
</evidence>
<evidence type="ECO:0000256" key="4">
    <source>
        <dbReference type="ARBA" id="ARBA00023125"/>
    </source>
</evidence>
<feature type="compositionally biased region" description="Polar residues" evidence="7">
    <location>
        <begin position="320"/>
        <end position="333"/>
    </location>
</feature>
<comment type="caution">
    <text evidence="9">The sequence shown here is derived from an EMBL/GenBank/DDBJ whole genome shotgun (WGS) entry which is preliminary data.</text>
</comment>
<feature type="compositionally biased region" description="Basic and acidic residues" evidence="7">
    <location>
        <begin position="359"/>
        <end position="382"/>
    </location>
</feature>
<protein>
    <recommendedName>
        <fullName evidence="8">WRKY domain-containing protein</fullName>
    </recommendedName>
</protein>
<proteinExistence type="predicted"/>
<dbReference type="PROSITE" id="PS50811">
    <property type="entry name" value="WRKY"/>
    <property type="match status" value="2"/>
</dbReference>
<keyword evidence="2" id="KW-0677">Repeat</keyword>
<dbReference type="FunFam" id="2.20.25.80:FF:000006">
    <property type="entry name" value="WRKY transcription factor"/>
    <property type="match status" value="1"/>
</dbReference>
<evidence type="ECO:0000256" key="3">
    <source>
        <dbReference type="ARBA" id="ARBA00023015"/>
    </source>
</evidence>
<dbReference type="GO" id="GO:0003700">
    <property type="term" value="F:DNA-binding transcription factor activity"/>
    <property type="evidence" value="ECO:0007669"/>
    <property type="project" value="InterPro"/>
</dbReference>
<feature type="region of interest" description="Disordered" evidence="7">
    <location>
        <begin position="284"/>
        <end position="382"/>
    </location>
</feature>
<dbReference type="InterPro" id="IPR036576">
    <property type="entry name" value="WRKY_dom_sf"/>
</dbReference>
<reference evidence="9 10" key="1">
    <citation type="journal article" date="2021" name="Hortic Res">
        <title>Chromosome-scale assembly of the Dendrobium chrysotoxum genome enhances the understanding of orchid evolution.</title>
        <authorList>
            <person name="Zhang Y."/>
            <person name="Zhang G.Q."/>
            <person name="Zhang D."/>
            <person name="Liu X.D."/>
            <person name="Xu X.Y."/>
            <person name="Sun W.H."/>
            <person name="Yu X."/>
            <person name="Zhu X."/>
            <person name="Wang Z.W."/>
            <person name="Zhao X."/>
            <person name="Zhong W.Y."/>
            <person name="Chen H."/>
            <person name="Yin W.L."/>
            <person name="Huang T."/>
            <person name="Niu S.C."/>
            <person name="Liu Z.J."/>
        </authorList>
    </citation>
    <scope>NUCLEOTIDE SEQUENCE [LARGE SCALE GENOMIC DNA]</scope>
    <source>
        <strain evidence="9">Lindl</strain>
    </source>
</reference>
<organism evidence="9 10">
    <name type="scientific">Dendrobium chrysotoxum</name>
    <name type="common">Orchid</name>
    <dbReference type="NCBI Taxonomy" id="161865"/>
    <lineage>
        <taxon>Eukaryota</taxon>
        <taxon>Viridiplantae</taxon>
        <taxon>Streptophyta</taxon>
        <taxon>Embryophyta</taxon>
        <taxon>Tracheophyta</taxon>
        <taxon>Spermatophyta</taxon>
        <taxon>Magnoliopsida</taxon>
        <taxon>Liliopsida</taxon>
        <taxon>Asparagales</taxon>
        <taxon>Orchidaceae</taxon>
        <taxon>Epidendroideae</taxon>
        <taxon>Malaxideae</taxon>
        <taxon>Dendrobiinae</taxon>
        <taxon>Dendrobium</taxon>
    </lineage>
</organism>
<feature type="domain" description="WRKY" evidence="8">
    <location>
        <begin position="404"/>
        <end position="469"/>
    </location>
</feature>
<evidence type="ECO:0000256" key="2">
    <source>
        <dbReference type="ARBA" id="ARBA00022737"/>
    </source>
</evidence>
<feature type="compositionally biased region" description="Low complexity" evidence="7">
    <location>
        <begin position="470"/>
        <end position="486"/>
    </location>
</feature>
<keyword evidence="6" id="KW-0539">Nucleus</keyword>
<dbReference type="InterPro" id="IPR044810">
    <property type="entry name" value="WRKY_plant"/>
</dbReference>
<dbReference type="GO" id="GO:0005634">
    <property type="term" value="C:nucleus"/>
    <property type="evidence" value="ECO:0007669"/>
    <property type="project" value="UniProtKB-SubCell"/>
</dbReference>
<dbReference type="Pfam" id="PF03106">
    <property type="entry name" value="WRKY"/>
    <property type="match status" value="2"/>
</dbReference>
<dbReference type="PANTHER" id="PTHR31221:SF343">
    <property type="entry name" value="WRKY TRANSCRIPTION FACTOR 4-RELATED"/>
    <property type="match status" value="1"/>
</dbReference>
<gene>
    <name evidence="9" type="ORF">IEQ34_026391</name>
</gene>
<accession>A0AAV7FM28</accession>
<dbReference type="Proteomes" id="UP000775213">
    <property type="component" value="Unassembled WGS sequence"/>
</dbReference>
<feature type="region of interest" description="Disordered" evidence="7">
    <location>
        <begin position="465"/>
        <end position="494"/>
    </location>
</feature>
<evidence type="ECO:0000313" key="9">
    <source>
        <dbReference type="EMBL" id="KAH0436609.1"/>
    </source>
</evidence>
<feature type="domain" description="WRKY" evidence="8">
    <location>
        <begin position="231"/>
        <end position="295"/>
    </location>
</feature>
<dbReference type="EMBL" id="JAGFBR010000747">
    <property type="protein sequence ID" value="KAH0436609.1"/>
    <property type="molecule type" value="Genomic_DNA"/>
</dbReference>
<dbReference type="InterPro" id="IPR003657">
    <property type="entry name" value="WRKY_dom"/>
</dbReference>
<dbReference type="SMART" id="SM00774">
    <property type="entry name" value="WRKY"/>
    <property type="match status" value="2"/>
</dbReference>
<name>A0AAV7FM28_DENCH</name>
<keyword evidence="10" id="KW-1185">Reference proteome</keyword>
<evidence type="ECO:0000256" key="7">
    <source>
        <dbReference type="SAM" id="MobiDB-lite"/>
    </source>
</evidence>